<dbReference type="KEGG" id="luo:HHL09_08650"/>
<dbReference type="CDD" id="cd07037">
    <property type="entry name" value="TPP_PYR_MenD"/>
    <property type="match status" value="1"/>
</dbReference>
<evidence type="ECO:0000313" key="7">
    <source>
        <dbReference type="EMBL" id="QJE95851.1"/>
    </source>
</evidence>
<sequence>MTTWQSACAIIDSCLSHGIREFVVCAGARNAALVEILARAETAGVARVWRHFEERSAGFFALGRTMATGEPCAVVTTSGTAVAELLPAMIEAFYQGRPLLALTADRPERFRGTGAPQAISQPGIFGEHAGSGDIAEWLQRSPWHWNVELEEEFQPGEWSPPSEDKSQRIPLPNFSVADLSRWLREDLYRGLVVMIGDLEPEDQEHVFHFCLDLGVPVAVEATSGLREALVEMALPDPDRMLRQNPPGKVLRIGGVPSGRFWRDLEDLPETEVYNITRTGLPGLARECKTITSPVGRVMKGLGKVEKAGDALDYFRRTSRRASEIENLLEAYPESEPGMLRILSAYASTGSSLYLGNSLPIREWNLFAQHDKPVTDVRANRGANGIDGQLSTWLGWTADLEDAWCLVGDLTALYDLAAPAWLGQIETKGRVFVVINNGGGQIFSRLPRLESMSERAKDLMLNSHEVRLDGWAAMWSMGYLRIQDENGFDKLEPGEGALLVEVLPNAGESAAFWKAWDSPH</sequence>
<evidence type="ECO:0000256" key="3">
    <source>
        <dbReference type="ARBA" id="ARBA00022842"/>
    </source>
</evidence>
<dbReference type="SUPFAM" id="SSF52518">
    <property type="entry name" value="Thiamin diphosphate-binding fold (THDP-binding)"/>
    <property type="match status" value="2"/>
</dbReference>
<dbReference type="GO" id="GO:0046872">
    <property type="term" value="F:metal ion binding"/>
    <property type="evidence" value="ECO:0007669"/>
    <property type="project" value="UniProtKB-KW"/>
</dbReference>
<evidence type="ECO:0000256" key="4">
    <source>
        <dbReference type="ARBA" id="ARBA00023052"/>
    </source>
</evidence>
<dbReference type="Gene3D" id="3.40.50.1220">
    <property type="entry name" value="TPP-binding domain"/>
    <property type="match status" value="1"/>
</dbReference>
<dbReference type="PIRSF" id="PIRSF004983">
    <property type="entry name" value="MenD"/>
    <property type="match status" value="1"/>
</dbReference>
<dbReference type="Gene3D" id="3.40.50.970">
    <property type="match status" value="2"/>
</dbReference>
<proteinExistence type="predicted"/>
<dbReference type="InterPro" id="IPR012001">
    <property type="entry name" value="Thiamin_PyroP_enz_TPP-bd_dom"/>
</dbReference>
<dbReference type="AlphaFoldDB" id="A0A858RH09"/>
<evidence type="ECO:0000256" key="1">
    <source>
        <dbReference type="ARBA" id="ARBA00022679"/>
    </source>
</evidence>
<dbReference type="Proteomes" id="UP000501812">
    <property type="component" value="Chromosome"/>
</dbReference>
<accession>A0A858RH09</accession>
<evidence type="ECO:0000313" key="8">
    <source>
        <dbReference type="Proteomes" id="UP000501812"/>
    </source>
</evidence>
<name>A0A858RH09_9BACT</name>
<organism evidence="7 8">
    <name type="scientific">Luteolibacter luteus</name>
    <dbReference type="NCBI Taxonomy" id="2728835"/>
    <lineage>
        <taxon>Bacteria</taxon>
        <taxon>Pseudomonadati</taxon>
        <taxon>Verrucomicrobiota</taxon>
        <taxon>Verrucomicrobiia</taxon>
        <taxon>Verrucomicrobiales</taxon>
        <taxon>Verrucomicrobiaceae</taxon>
        <taxon>Luteolibacter</taxon>
    </lineage>
</organism>
<keyword evidence="3" id="KW-0460">Magnesium</keyword>
<feature type="domain" description="Thiamine pyrophosphate enzyme N-terminal TPP-binding" evidence="6">
    <location>
        <begin position="9"/>
        <end position="121"/>
    </location>
</feature>
<protein>
    <recommendedName>
        <fullName evidence="6">Thiamine pyrophosphate enzyme N-terminal TPP-binding domain-containing protein</fullName>
    </recommendedName>
</protein>
<dbReference type="PANTHER" id="PTHR42916:SF1">
    <property type="entry name" value="PROTEIN PHYLLO, CHLOROPLASTIC"/>
    <property type="match status" value="1"/>
</dbReference>
<dbReference type="EMBL" id="CP051774">
    <property type="protein sequence ID" value="QJE95851.1"/>
    <property type="molecule type" value="Genomic_DNA"/>
</dbReference>
<evidence type="ECO:0000259" key="6">
    <source>
        <dbReference type="Pfam" id="PF02776"/>
    </source>
</evidence>
<dbReference type="GO" id="GO:0070204">
    <property type="term" value="F:2-succinyl-5-enolpyruvyl-6-hydroxy-3-cyclohexene-1-carboxylic-acid synthase activity"/>
    <property type="evidence" value="ECO:0007669"/>
    <property type="project" value="InterPro"/>
</dbReference>
<dbReference type="GO" id="GO:0030976">
    <property type="term" value="F:thiamine pyrophosphate binding"/>
    <property type="evidence" value="ECO:0007669"/>
    <property type="project" value="InterPro"/>
</dbReference>
<dbReference type="PANTHER" id="PTHR42916">
    <property type="entry name" value="2-SUCCINYL-5-ENOLPYRUVYL-6-HYDROXY-3-CYCLOHEXENE-1-CARBOXYLATE SYNTHASE"/>
    <property type="match status" value="1"/>
</dbReference>
<dbReference type="InterPro" id="IPR004433">
    <property type="entry name" value="MenaQ_synth_MenD"/>
</dbReference>
<dbReference type="Pfam" id="PF02776">
    <property type="entry name" value="TPP_enzyme_N"/>
    <property type="match status" value="1"/>
</dbReference>
<reference evidence="7 8" key="1">
    <citation type="submission" date="2020-04" db="EMBL/GenBank/DDBJ databases">
        <title>Luteolibacter sp. G-1-1-1 isolated from soil.</title>
        <authorList>
            <person name="Dahal R.H."/>
        </authorList>
    </citation>
    <scope>NUCLEOTIDE SEQUENCE [LARGE SCALE GENOMIC DNA]</scope>
    <source>
        <strain evidence="7 8">G-1-1-1</strain>
    </source>
</reference>
<evidence type="ECO:0000256" key="2">
    <source>
        <dbReference type="ARBA" id="ARBA00022723"/>
    </source>
</evidence>
<keyword evidence="1" id="KW-0808">Transferase</keyword>
<keyword evidence="5" id="KW-0464">Manganese</keyword>
<dbReference type="InterPro" id="IPR029061">
    <property type="entry name" value="THDP-binding"/>
</dbReference>
<dbReference type="GO" id="GO:0009234">
    <property type="term" value="P:menaquinone biosynthetic process"/>
    <property type="evidence" value="ECO:0007669"/>
    <property type="project" value="InterPro"/>
</dbReference>
<keyword evidence="4" id="KW-0786">Thiamine pyrophosphate</keyword>
<dbReference type="RefSeq" id="WP_169454164.1">
    <property type="nucleotide sequence ID" value="NZ_CP051774.1"/>
</dbReference>
<evidence type="ECO:0000256" key="5">
    <source>
        <dbReference type="ARBA" id="ARBA00023211"/>
    </source>
</evidence>
<keyword evidence="2" id="KW-0479">Metal-binding</keyword>
<gene>
    <name evidence="7" type="ORF">HHL09_08650</name>
</gene>
<keyword evidence="8" id="KW-1185">Reference proteome</keyword>